<dbReference type="EMBL" id="JWYV01000015">
    <property type="protein sequence ID" value="KKC98831.1"/>
    <property type="molecule type" value="Genomic_DNA"/>
</dbReference>
<comment type="caution">
    <text evidence="1">The sequence shown here is derived from an EMBL/GenBank/DDBJ whole genome shotgun (WGS) entry which is preliminary data.</text>
</comment>
<dbReference type="RefSeq" id="WP_046221617.1">
    <property type="nucleotide sequence ID" value="NZ_JWYV01000015.1"/>
</dbReference>
<evidence type="ECO:0000313" key="1">
    <source>
        <dbReference type="EMBL" id="KKC98831.1"/>
    </source>
</evidence>
<organism evidence="1 2">
    <name type="scientific">Photobacterium halotolerans</name>
    <dbReference type="NCBI Taxonomy" id="265726"/>
    <lineage>
        <taxon>Bacteria</taxon>
        <taxon>Pseudomonadati</taxon>
        <taxon>Pseudomonadota</taxon>
        <taxon>Gammaproteobacteria</taxon>
        <taxon>Vibrionales</taxon>
        <taxon>Vibrionaceae</taxon>
        <taxon>Photobacterium</taxon>
    </lineage>
</organism>
<dbReference type="Proteomes" id="UP000033633">
    <property type="component" value="Unassembled WGS sequence"/>
</dbReference>
<gene>
    <name evidence="1" type="ORF">KY46_15980</name>
</gene>
<keyword evidence="2" id="KW-1185">Reference proteome</keyword>
<accession>A0A0F5VAM4</accession>
<dbReference type="OrthoDB" id="5812644at2"/>
<protein>
    <submittedName>
        <fullName evidence="1">Uncharacterized protein</fullName>
    </submittedName>
</protein>
<sequence length="330" mass="36754">MTKKNLLLRFILPLLLAMILGAIVLNIYTYHTRPAELHLSGIALAPFSEEKSAFLLPELLIMSQKEYQALIAERETTGEQERLSGECQRWSAILPPWLLCGDPGYLQHTDQMKQFATPSQLVVEGLLAGNARQNTLYIYHIKRDPDATGSLLSRLDVYIHDDGVPHYYRYDELGKLSNLPLSDLPQPVAYIEDEVNAGLQPTLRFSFTNSGAREASLKAVRSERVFVVTAPAQTGYPGEKVPPRVTVPAQGMSLGPERDETVSLTEPVVLQSGQDKALEVPLNILDLGQGDSPGYLLVRFYLDYSDGAENQSMLLGNFLFSDYLRLAEEE</sequence>
<evidence type="ECO:0000313" key="2">
    <source>
        <dbReference type="Proteomes" id="UP000033633"/>
    </source>
</evidence>
<proteinExistence type="predicted"/>
<dbReference type="PATRIC" id="fig|265726.11.peg.1449"/>
<dbReference type="AlphaFoldDB" id="A0A0F5VAM4"/>
<name>A0A0F5VAM4_9GAMM</name>
<reference evidence="1 2" key="1">
    <citation type="submission" date="2014-12" db="EMBL/GenBank/DDBJ databases">
        <title>Mercury Reductase activity and rhizosphere competence traits in the genome of root associated Photobacterium halotolerans MELD1.</title>
        <authorList>
            <person name="Mathew D.C."/>
            <person name="Huang C.-C."/>
        </authorList>
    </citation>
    <scope>NUCLEOTIDE SEQUENCE [LARGE SCALE GENOMIC DNA]</scope>
    <source>
        <strain evidence="1 2">MELD1</strain>
    </source>
</reference>